<dbReference type="Proteomes" id="UP000287972">
    <property type="component" value="Unassembled WGS sequence"/>
</dbReference>
<evidence type="ECO:0000256" key="2">
    <source>
        <dbReference type="SAM" id="Coils"/>
    </source>
</evidence>
<gene>
    <name evidence="5" type="ORF">CEP51_002285</name>
</gene>
<dbReference type="Gene3D" id="3.40.50.300">
    <property type="entry name" value="P-loop containing nucleotide triphosphate hydrolases"/>
    <property type="match status" value="1"/>
</dbReference>
<protein>
    <recommendedName>
        <fullName evidence="7">NACHT domain-containing protein</fullName>
    </recommendedName>
</protein>
<dbReference type="AlphaFoldDB" id="A0A428SC06"/>
<evidence type="ECO:0000259" key="3">
    <source>
        <dbReference type="Pfam" id="PF24883"/>
    </source>
</evidence>
<keyword evidence="6" id="KW-1185">Reference proteome</keyword>
<evidence type="ECO:0000259" key="4">
    <source>
        <dbReference type="Pfam" id="PF25053"/>
    </source>
</evidence>
<name>A0A428SC06_9HYPO</name>
<dbReference type="SUPFAM" id="SSF52540">
    <property type="entry name" value="P-loop containing nucleoside triphosphate hydrolases"/>
    <property type="match status" value="1"/>
</dbReference>
<dbReference type="Pfam" id="PF25053">
    <property type="entry name" value="DUF7791"/>
    <property type="match status" value="1"/>
</dbReference>
<keyword evidence="1" id="KW-0677">Repeat</keyword>
<dbReference type="InterPro" id="IPR056884">
    <property type="entry name" value="NPHP3-like_N"/>
</dbReference>
<dbReference type="Pfam" id="PF24883">
    <property type="entry name" value="NPHP3_N"/>
    <property type="match status" value="1"/>
</dbReference>
<organism evidence="5 6">
    <name type="scientific">Fusarium floridanum</name>
    <dbReference type="NCBI Taxonomy" id="1325733"/>
    <lineage>
        <taxon>Eukaryota</taxon>
        <taxon>Fungi</taxon>
        <taxon>Dikarya</taxon>
        <taxon>Ascomycota</taxon>
        <taxon>Pezizomycotina</taxon>
        <taxon>Sordariomycetes</taxon>
        <taxon>Hypocreomycetidae</taxon>
        <taxon>Hypocreales</taxon>
        <taxon>Nectriaceae</taxon>
        <taxon>Fusarium</taxon>
        <taxon>Fusarium solani species complex</taxon>
    </lineage>
</organism>
<dbReference type="InterPro" id="IPR056693">
    <property type="entry name" value="DUF7791"/>
</dbReference>
<feature type="domain" description="DUF7791" evidence="4">
    <location>
        <begin position="593"/>
        <end position="719"/>
    </location>
</feature>
<proteinExistence type="predicted"/>
<dbReference type="EMBL" id="NKCL01000033">
    <property type="protein sequence ID" value="RSL87293.1"/>
    <property type="molecule type" value="Genomic_DNA"/>
</dbReference>
<feature type="coiled-coil region" evidence="2">
    <location>
        <begin position="41"/>
        <end position="68"/>
    </location>
</feature>
<dbReference type="PANTHER" id="PTHR10039">
    <property type="entry name" value="AMELOGENIN"/>
    <property type="match status" value="1"/>
</dbReference>
<comment type="caution">
    <text evidence="5">The sequence shown here is derived from an EMBL/GenBank/DDBJ whole genome shotgun (WGS) entry which is preliminary data.</text>
</comment>
<keyword evidence="2" id="KW-0175">Coiled coil</keyword>
<evidence type="ECO:0008006" key="7">
    <source>
        <dbReference type="Google" id="ProtNLM"/>
    </source>
</evidence>
<feature type="domain" description="Nephrocystin 3-like N-terminal" evidence="3">
    <location>
        <begin position="320"/>
        <end position="483"/>
    </location>
</feature>
<evidence type="ECO:0000313" key="6">
    <source>
        <dbReference type="Proteomes" id="UP000287972"/>
    </source>
</evidence>
<accession>A0A428SC06</accession>
<dbReference type="InterPro" id="IPR027417">
    <property type="entry name" value="P-loop_NTPase"/>
</dbReference>
<evidence type="ECO:0000256" key="1">
    <source>
        <dbReference type="ARBA" id="ARBA00022737"/>
    </source>
</evidence>
<reference evidence="5 6" key="1">
    <citation type="submission" date="2017-06" db="EMBL/GenBank/DDBJ databases">
        <title>Comparative genomic analysis of Ambrosia Fusariam Clade fungi.</title>
        <authorList>
            <person name="Stajich J.E."/>
            <person name="Carrillo J."/>
            <person name="Kijimoto T."/>
            <person name="Eskalen A."/>
            <person name="O'Donnell K."/>
            <person name="Kasson M."/>
        </authorList>
    </citation>
    <scope>NUCLEOTIDE SEQUENCE [LARGE SCALE GENOMIC DNA]</scope>
    <source>
        <strain evidence="5 6">NRRL62606</strain>
    </source>
</reference>
<dbReference type="PANTHER" id="PTHR10039:SF5">
    <property type="entry name" value="NACHT DOMAIN-CONTAINING PROTEIN"/>
    <property type="match status" value="1"/>
</dbReference>
<evidence type="ECO:0000313" key="5">
    <source>
        <dbReference type="EMBL" id="RSL87293.1"/>
    </source>
</evidence>
<sequence length="1098" mass="125190">MDPVSAVGIASASAQFITFASQVISTTAEIYDSANDTSESISNLDAVYSQLQKLCQNLNQASERVTKDQVTSNPHATATKISMYDNTPTFNPLGSGNDLGILESASEVELAMGNIFPELQSVYASLQAVLWTCEKDSIYILSIISKLKPEKRAGSLIMSFKMAFKTVWKKDEIQKVEKRLQRSQGVLMALMCRISNIYHTQHARELAALRQESQLLGAKHTEQLSNMQDTLRVIEKDRKTTHWGDTLGNEINSLEQMMRQFSLSESRVRKELDIIRSLSFKTRQLRHDCIPLAHQETFRWVFKYSTRQETPTDKKQKTSESKLLKWLEHGSGVFWVSGKPGSGKSTFMKFIADHRKTAEALSRWSHPLRPIISSCYFWSSGTDMQKSLTGLLQTLLYDVFRCCPQLIQNACPSRWSGEVTEVEKWTEYELRATLGRISEQPEVPFRFCFFIDGLDEYDGDHIDFCEYLTTILSQNIKLCLSSRPWNVFNDAFGQDAASRLFIHELTWSDILSYAQDRLHRHPRWPCLASQTKKAGSLARTIATRAQGVFLWVFLVTRLLREGLTNDDSFTDLERRLSSFPTELEAFFKQMLESVPSFYHEKMAGALQIALYAREPLDSMVYSFLDDEHEDEDYFLHLPVFEQDAGWVQMRQEQTVRRLNGRCRGLLEEQLGKINFLHRTVADFLRTREMSDFLDSRTGKAFKPGLSILKAYTAWLKTSSLEHGNFMLYESDQVSEHDFRQSFLYRGVRTALKYASYLELDPDVTKTTLDSLIDEIDSTLSDVAVVINPVRLVDFPDAYEHVSRLCRILSLDLPLMGFLSRKLSTEPSFLCLLNQSPISLVLWPPTISDATWPVACRQKLDLVLGAGSNPNEPTMGAMRPTTIWQKFLSEILPKGALNGLSEAGPKFQPALEIGLIQAFLDHGANPRATVWLDSVNVTSVFTIFVAAAFDIHWNERAEEMYFQSLGSFIHKGATLDHSDSHHMSQSAHWQETLVGSATKRGGEHHEILFDRLEKSLDLIDKFDNKSQRLFIAKLTRKIIPCAKEASWPLEKYQQLIDRVLHAQGPRCINAPTVWLKRESTPHELDDQERGTKRICYGNH</sequence>